<evidence type="ECO:0000313" key="2">
    <source>
        <dbReference type="Proteomes" id="UP000251584"/>
    </source>
</evidence>
<sequence>MKWDWIFFDADETLFTFDSFTGLQRMFLDYSVTFNR</sequence>
<reference evidence="1 2" key="1">
    <citation type="submission" date="2018-06" db="EMBL/GenBank/DDBJ databases">
        <authorList>
            <consortium name="Pathogen Informatics"/>
            <person name="Doyle S."/>
        </authorList>
    </citation>
    <scope>NUCLEOTIDE SEQUENCE [LARGE SCALE GENOMIC DNA]</scope>
    <source>
        <strain evidence="1 2">NCTC10786</strain>
    </source>
</reference>
<keyword evidence="1" id="KW-0378">Hydrolase</keyword>
<dbReference type="EC" id="3.1.3.5" evidence="1"/>
<proteinExistence type="predicted"/>
<gene>
    <name evidence="1" type="primary">yjjG_1</name>
    <name evidence="1" type="ORF">NCTC10786_01699</name>
</gene>
<dbReference type="Proteomes" id="UP000251584">
    <property type="component" value="Unassembled WGS sequence"/>
</dbReference>
<accession>A0A2X2VLH7</accession>
<evidence type="ECO:0000313" key="1">
    <source>
        <dbReference type="EMBL" id="SQB26003.1"/>
    </source>
</evidence>
<dbReference type="EMBL" id="UAVY01000002">
    <property type="protein sequence ID" value="SQB26003.1"/>
    <property type="molecule type" value="Genomic_DNA"/>
</dbReference>
<name>A0A2X2VLH7_CITKO</name>
<protein>
    <submittedName>
        <fullName evidence="1">Nucleotidase</fullName>
        <ecNumber evidence="1">3.1.3.5</ecNumber>
    </submittedName>
</protein>
<organism evidence="1 2">
    <name type="scientific">Citrobacter koseri</name>
    <name type="common">Citrobacter diversus</name>
    <dbReference type="NCBI Taxonomy" id="545"/>
    <lineage>
        <taxon>Bacteria</taxon>
        <taxon>Pseudomonadati</taxon>
        <taxon>Pseudomonadota</taxon>
        <taxon>Gammaproteobacteria</taxon>
        <taxon>Enterobacterales</taxon>
        <taxon>Enterobacteriaceae</taxon>
        <taxon>Citrobacter</taxon>
    </lineage>
</organism>
<dbReference type="AlphaFoldDB" id="A0A2X2VLH7"/>
<dbReference type="GO" id="GO:0008253">
    <property type="term" value="F:5'-nucleotidase activity"/>
    <property type="evidence" value="ECO:0007669"/>
    <property type="project" value="UniProtKB-EC"/>
</dbReference>